<evidence type="ECO:0000313" key="1">
    <source>
        <dbReference type="EMBL" id="NDK55223.1"/>
    </source>
</evidence>
<dbReference type="RefSeq" id="WP_162345272.1">
    <property type="nucleotide sequence ID" value="NZ_JAAEAA010000004.1"/>
</dbReference>
<name>A0A6B2GYW1_9BACT</name>
<sequence length="137" mass="15563">MKYASLLCLVCLLLLANTCKRPSKLETQLVGKTWLHAFEEDQEDITTYRPNTYDFAPSRGRTGFMLEKGGILKNYAIAPADGLEEQAGTWQFTDNDKILVTIKPEGQPQQQYIIEVVSLENDVLKVKREEVTENPIK</sequence>
<comment type="caution">
    <text evidence="1">The sequence shown here is derived from an EMBL/GenBank/DDBJ whole genome shotgun (WGS) entry which is preliminary data.</text>
</comment>
<dbReference type="AlphaFoldDB" id="A0A6B2GYW1"/>
<reference evidence="1 2" key="1">
    <citation type="submission" date="2020-01" db="EMBL/GenBank/DDBJ databases">
        <authorList>
            <person name="Kim M.K."/>
        </authorList>
    </citation>
    <scope>NUCLEOTIDE SEQUENCE [LARGE SCALE GENOMIC DNA]</scope>
    <source>
        <strain evidence="1 2">BT213</strain>
    </source>
</reference>
<dbReference type="Proteomes" id="UP000478546">
    <property type="component" value="Unassembled WGS sequence"/>
</dbReference>
<proteinExistence type="predicted"/>
<evidence type="ECO:0008006" key="3">
    <source>
        <dbReference type="Google" id="ProtNLM"/>
    </source>
</evidence>
<organism evidence="1 2">
    <name type="scientific">Pontibacter fetidus</name>
    <dbReference type="NCBI Taxonomy" id="2700082"/>
    <lineage>
        <taxon>Bacteria</taxon>
        <taxon>Pseudomonadati</taxon>
        <taxon>Bacteroidota</taxon>
        <taxon>Cytophagia</taxon>
        <taxon>Cytophagales</taxon>
        <taxon>Hymenobacteraceae</taxon>
        <taxon>Pontibacter</taxon>
    </lineage>
</organism>
<accession>A0A6B2GYW1</accession>
<gene>
    <name evidence="1" type="ORF">GWO68_04755</name>
</gene>
<dbReference type="EMBL" id="JAAEAA010000004">
    <property type="protein sequence ID" value="NDK55223.1"/>
    <property type="molecule type" value="Genomic_DNA"/>
</dbReference>
<keyword evidence="2" id="KW-1185">Reference proteome</keyword>
<evidence type="ECO:0000313" key="2">
    <source>
        <dbReference type="Proteomes" id="UP000478546"/>
    </source>
</evidence>
<protein>
    <recommendedName>
        <fullName evidence="3">Lipocalin-like domain-containing protein</fullName>
    </recommendedName>
</protein>